<dbReference type="Pfam" id="PF01678">
    <property type="entry name" value="DAP_epimerase"/>
    <property type="match status" value="2"/>
</dbReference>
<comment type="subcellular location">
    <subcellularLocation>
        <location evidence="3">Cytoplasm</location>
    </subcellularLocation>
</comment>
<dbReference type="GO" id="GO:0005829">
    <property type="term" value="C:cytosol"/>
    <property type="evidence" value="ECO:0007669"/>
    <property type="project" value="TreeGrafter"/>
</dbReference>
<name>A0A2P8C9P3_9BACT</name>
<feature type="binding site" evidence="3">
    <location>
        <begin position="203"/>
        <end position="204"/>
    </location>
    <ligand>
        <name>substrate</name>
    </ligand>
</feature>
<sequence length="264" mass="29018">MLEVMETKFYKYQGAGNDFVIVDNRDEHFDGDNVELIASICDRRFGVGADGLMLLQSHPEHDFVMRYFNADGREASMCGNGGRCIVAFARKLGVIGNKTTFLAVDGVHEAVIDANGLVNLKMQNVSKVENNGDFFFLDTGSPHYVRFADDIDSIDVVNEGRQVRNSERFAAEGTNVNFVQLCDNGIKVYTYERGVEDETLACGTGITASALCAAIRTGKEEGYFPVEAKGGQLEVSFKRSGNQFTEIWLKGPATFVFDGTIAID</sequence>
<dbReference type="EC" id="5.1.1.7" evidence="3 4"/>
<dbReference type="Gene3D" id="3.10.310.10">
    <property type="entry name" value="Diaminopimelate Epimerase, Chain A, domain 1"/>
    <property type="match status" value="2"/>
</dbReference>
<feature type="binding site" evidence="3">
    <location>
        <position position="69"/>
    </location>
    <ligand>
        <name>substrate</name>
    </ligand>
</feature>
<keyword evidence="3" id="KW-0457">Lysine biosynthesis</keyword>
<gene>
    <name evidence="3" type="primary">dapF</name>
    <name evidence="5" type="ORF">CLV93_10884</name>
</gene>
<dbReference type="SUPFAM" id="SSF54506">
    <property type="entry name" value="Diaminopimelate epimerase-like"/>
    <property type="match status" value="2"/>
</dbReference>
<dbReference type="InterPro" id="IPR001653">
    <property type="entry name" value="DAP_epimerase_DapF"/>
</dbReference>
<feature type="binding site" evidence="3">
    <location>
        <begin position="79"/>
        <end position="80"/>
    </location>
    <ligand>
        <name>substrate</name>
    </ligand>
</feature>
<accession>A0A2P8C9P3</accession>
<dbReference type="NCBIfam" id="TIGR00652">
    <property type="entry name" value="DapF"/>
    <property type="match status" value="1"/>
</dbReference>
<dbReference type="Proteomes" id="UP000240621">
    <property type="component" value="Unassembled WGS sequence"/>
</dbReference>
<feature type="site" description="Could be important to modulate the pK values of the two catalytic cysteine residues" evidence="3">
    <location>
        <position position="143"/>
    </location>
</feature>
<keyword evidence="2 3" id="KW-0413">Isomerase</keyword>
<proteinExistence type="inferred from homology"/>
<comment type="pathway">
    <text evidence="3">Amino-acid biosynthesis; L-lysine biosynthesis via DAP pathway; DL-2,6-diaminopimelate from LL-2,6-diaminopimelate: step 1/1.</text>
</comment>
<organism evidence="5 6">
    <name type="scientific">Prolixibacter denitrificans</name>
    <dbReference type="NCBI Taxonomy" id="1541063"/>
    <lineage>
        <taxon>Bacteria</taxon>
        <taxon>Pseudomonadati</taxon>
        <taxon>Bacteroidota</taxon>
        <taxon>Bacteroidia</taxon>
        <taxon>Marinilabiliales</taxon>
        <taxon>Prolixibacteraceae</taxon>
        <taxon>Prolixibacter</taxon>
    </lineage>
</organism>
<dbReference type="EMBL" id="PYGC01000008">
    <property type="protein sequence ID" value="PSK81686.1"/>
    <property type="molecule type" value="Genomic_DNA"/>
</dbReference>
<comment type="catalytic activity">
    <reaction evidence="3">
        <text>(2S,6S)-2,6-diaminopimelate = meso-2,6-diaminopimelate</text>
        <dbReference type="Rhea" id="RHEA:15393"/>
        <dbReference type="ChEBI" id="CHEBI:57609"/>
        <dbReference type="ChEBI" id="CHEBI:57791"/>
        <dbReference type="EC" id="5.1.1.7"/>
    </reaction>
</comment>
<evidence type="ECO:0000256" key="1">
    <source>
        <dbReference type="ARBA" id="ARBA00010219"/>
    </source>
</evidence>
<keyword evidence="3" id="KW-0028">Amino-acid biosynthesis</keyword>
<feature type="binding site" evidence="3">
    <location>
        <position position="17"/>
    </location>
    <ligand>
        <name>substrate</name>
    </ligand>
</feature>
<feature type="active site" description="Proton acceptor" evidence="3">
    <location>
        <position position="202"/>
    </location>
</feature>
<comment type="caution">
    <text evidence="5">The sequence shown here is derived from an EMBL/GenBank/DDBJ whole genome shotgun (WGS) entry which is preliminary data.</text>
</comment>
<reference evidence="5 6" key="1">
    <citation type="submission" date="2018-03" db="EMBL/GenBank/DDBJ databases">
        <title>Genomic Encyclopedia of Archaeal and Bacterial Type Strains, Phase II (KMG-II): from individual species to whole genera.</title>
        <authorList>
            <person name="Goeker M."/>
        </authorList>
    </citation>
    <scope>NUCLEOTIDE SEQUENCE [LARGE SCALE GENOMIC DNA]</scope>
    <source>
        <strain evidence="5 6">DSM 27267</strain>
    </source>
</reference>
<feature type="site" description="Could be important to modulate the pK values of the two catalytic cysteine residues" evidence="3">
    <location>
        <position position="192"/>
    </location>
</feature>
<dbReference type="GO" id="GO:0008837">
    <property type="term" value="F:diaminopimelate epimerase activity"/>
    <property type="evidence" value="ECO:0007669"/>
    <property type="project" value="UniProtKB-UniRule"/>
</dbReference>
<feature type="binding site" evidence="3">
    <location>
        <position position="175"/>
    </location>
    <ligand>
        <name>substrate</name>
    </ligand>
</feature>
<dbReference type="HAMAP" id="MF_00197">
    <property type="entry name" value="DAP_epimerase"/>
    <property type="match status" value="1"/>
</dbReference>
<evidence type="ECO:0000313" key="5">
    <source>
        <dbReference type="EMBL" id="PSK81686.1"/>
    </source>
</evidence>
<protein>
    <recommendedName>
        <fullName evidence="3 4">Diaminopimelate epimerase</fullName>
        <shortName evidence="3">DAP epimerase</shortName>
        <ecNumber evidence="3 4">5.1.1.7</ecNumber>
    </recommendedName>
    <alternativeName>
        <fullName evidence="3">PLP-independent amino acid racemase</fullName>
    </alternativeName>
</protein>
<dbReference type="PANTHER" id="PTHR31689">
    <property type="entry name" value="DIAMINOPIMELATE EPIMERASE, CHLOROPLASTIC"/>
    <property type="match status" value="1"/>
</dbReference>
<comment type="subunit">
    <text evidence="3">Homodimer.</text>
</comment>
<dbReference type="AlphaFoldDB" id="A0A2P8C9P3"/>
<feature type="active site" description="Proton donor" evidence="3">
    <location>
        <position position="78"/>
    </location>
</feature>
<comment type="similarity">
    <text evidence="1 3">Belongs to the diaminopimelate epimerase family.</text>
</comment>
<evidence type="ECO:0000256" key="3">
    <source>
        <dbReference type="HAMAP-Rule" id="MF_00197"/>
    </source>
</evidence>
<keyword evidence="3" id="KW-0963">Cytoplasm</keyword>
<dbReference type="PANTHER" id="PTHR31689:SF0">
    <property type="entry name" value="DIAMINOPIMELATE EPIMERASE"/>
    <property type="match status" value="1"/>
</dbReference>
<dbReference type="GO" id="GO:0009089">
    <property type="term" value="P:lysine biosynthetic process via diaminopimelate"/>
    <property type="evidence" value="ECO:0007669"/>
    <property type="project" value="UniProtKB-UniRule"/>
</dbReference>
<comment type="caution">
    <text evidence="3">Lacks conserved residue(s) required for the propagation of feature annotation.</text>
</comment>
<feature type="binding site" evidence="3">
    <location>
        <begin position="192"/>
        <end position="193"/>
    </location>
    <ligand>
        <name>substrate</name>
    </ligand>
</feature>
<evidence type="ECO:0000256" key="2">
    <source>
        <dbReference type="ARBA" id="ARBA00023235"/>
    </source>
</evidence>
<evidence type="ECO:0000313" key="6">
    <source>
        <dbReference type="Proteomes" id="UP000240621"/>
    </source>
</evidence>
<comment type="function">
    <text evidence="3">Catalyzes the stereoinversion of LL-2,6-diaminopimelate (L,L-DAP) to meso-diaminopimelate (meso-DAP), a precursor of L-lysine and an essential component of the bacterial peptidoglycan.</text>
</comment>
<evidence type="ECO:0000256" key="4">
    <source>
        <dbReference type="NCBIfam" id="TIGR00652"/>
    </source>
</evidence>
<dbReference type="UniPathway" id="UPA00034">
    <property type="reaction ID" value="UER00025"/>
</dbReference>